<name>A0A0C3G7D4_PILCF</name>
<evidence type="ECO:0000256" key="1">
    <source>
        <dbReference type="ARBA" id="ARBA00022723"/>
    </source>
</evidence>
<dbReference type="OrthoDB" id="432970at2759"/>
<dbReference type="PROSITE" id="PS50865">
    <property type="entry name" value="ZF_MYND_2"/>
    <property type="match status" value="1"/>
</dbReference>
<dbReference type="AlphaFoldDB" id="A0A0C3G7D4"/>
<reference evidence="7" key="2">
    <citation type="submission" date="2015-01" db="EMBL/GenBank/DDBJ databases">
        <title>Evolutionary Origins and Diversification of the Mycorrhizal Mutualists.</title>
        <authorList>
            <consortium name="DOE Joint Genome Institute"/>
            <consortium name="Mycorrhizal Genomics Consortium"/>
            <person name="Kohler A."/>
            <person name="Kuo A."/>
            <person name="Nagy L.G."/>
            <person name="Floudas D."/>
            <person name="Copeland A."/>
            <person name="Barry K.W."/>
            <person name="Cichocki N."/>
            <person name="Veneault-Fourrey C."/>
            <person name="LaButti K."/>
            <person name="Lindquist E.A."/>
            <person name="Lipzen A."/>
            <person name="Lundell T."/>
            <person name="Morin E."/>
            <person name="Murat C."/>
            <person name="Riley R."/>
            <person name="Ohm R."/>
            <person name="Sun H."/>
            <person name="Tunlid A."/>
            <person name="Henrissat B."/>
            <person name="Grigoriev I.V."/>
            <person name="Hibbett D.S."/>
            <person name="Martin F."/>
        </authorList>
    </citation>
    <scope>NUCLEOTIDE SEQUENCE [LARGE SCALE GENOMIC DNA]</scope>
    <source>
        <strain evidence="7">F 1598</strain>
    </source>
</reference>
<dbReference type="InParanoid" id="A0A0C3G7D4"/>
<organism evidence="6 7">
    <name type="scientific">Piloderma croceum (strain F 1598)</name>
    <dbReference type="NCBI Taxonomy" id="765440"/>
    <lineage>
        <taxon>Eukaryota</taxon>
        <taxon>Fungi</taxon>
        <taxon>Dikarya</taxon>
        <taxon>Basidiomycota</taxon>
        <taxon>Agaricomycotina</taxon>
        <taxon>Agaricomycetes</taxon>
        <taxon>Agaricomycetidae</taxon>
        <taxon>Atheliales</taxon>
        <taxon>Atheliaceae</taxon>
        <taxon>Piloderma</taxon>
    </lineage>
</organism>
<evidence type="ECO:0000313" key="6">
    <source>
        <dbReference type="EMBL" id="KIM87664.1"/>
    </source>
</evidence>
<dbReference type="HOGENOM" id="CLU_027660_0_0_1"/>
<keyword evidence="1" id="KW-0479">Metal-binding</keyword>
<accession>A0A0C3G7D4</accession>
<evidence type="ECO:0000259" key="5">
    <source>
        <dbReference type="PROSITE" id="PS50865"/>
    </source>
</evidence>
<dbReference type="InterPro" id="IPR002893">
    <property type="entry name" value="Znf_MYND"/>
</dbReference>
<reference evidence="6 7" key="1">
    <citation type="submission" date="2014-04" db="EMBL/GenBank/DDBJ databases">
        <authorList>
            <consortium name="DOE Joint Genome Institute"/>
            <person name="Kuo A."/>
            <person name="Tarkka M."/>
            <person name="Buscot F."/>
            <person name="Kohler A."/>
            <person name="Nagy L.G."/>
            <person name="Floudas D."/>
            <person name="Copeland A."/>
            <person name="Barry K.W."/>
            <person name="Cichocki N."/>
            <person name="Veneault-Fourrey C."/>
            <person name="LaButti K."/>
            <person name="Lindquist E.A."/>
            <person name="Lipzen A."/>
            <person name="Lundell T."/>
            <person name="Morin E."/>
            <person name="Murat C."/>
            <person name="Sun H."/>
            <person name="Tunlid A."/>
            <person name="Henrissat B."/>
            <person name="Grigoriev I.V."/>
            <person name="Hibbett D.S."/>
            <person name="Martin F."/>
            <person name="Nordberg H.P."/>
            <person name="Cantor M.N."/>
            <person name="Hua S.X."/>
        </authorList>
    </citation>
    <scope>NUCLEOTIDE SEQUENCE [LARGE SCALE GENOMIC DNA]</scope>
    <source>
        <strain evidence="6 7">F 1598</strain>
    </source>
</reference>
<dbReference type="Pfam" id="PF01753">
    <property type="entry name" value="zf-MYND"/>
    <property type="match status" value="1"/>
</dbReference>
<evidence type="ECO:0000256" key="4">
    <source>
        <dbReference type="PROSITE-ProRule" id="PRU00134"/>
    </source>
</evidence>
<feature type="domain" description="MYND-type" evidence="5">
    <location>
        <begin position="393"/>
        <end position="433"/>
    </location>
</feature>
<dbReference type="EMBL" id="KN832979">
    <property type="protein sequence ID" value="KIM87664.1"/>
    <property type="molecule type" value="Genomic_DNA"/>
</dbReference>
<evidence type="ECO:0000256" key="3">
    <source>
        <dbReference type="ARBA" id="ARBA00022833"/>
    </source>
</evidence>
<dbReference type="Gene3D" id="6.10.140.2220">
    <property type="match status" value="1"/>
</dbReference>
<keyword evidence="7" id="KW-1185">Reference proteome</keyword>
<protein>
    <recommendedName>
        <fullName evidence="5">MYND-type domain-containing protein</fullName>
    </recommendedName>
</protein>
<dbReference type="Proteomes" id="UP000054166">
    <property type="component" value="Unassembled WGS sequence"/>
</dbReference>
<keyword evidence="2 4" id="KW-0863">Zinc-finger</keyword>
<proteinExistence type="predicted"/>
<dbReference type="GO" id="GO:0008270">
    <property type="term" value="F:zinc ion binding"/>
    <property type="evidence" value="ECO:0007669"/>
    <property type="project" value="UniProtKB-KW"/>
</dbReference>
<gene>
    <name evidence="6" type="ORF">PILCRDRAFT_815245</name>
</gene>
<sequence length="576" mass="64666">MTNLHHNLLRLKELRCNSGESPVATAQKVYLYLQPRLIPRSRSLASGRGAIEVALQSLDLICHLCAMHCLNANRDLVHSLTAAWPRVWKWLAFLHARCCENTWFDDVYRTRVLVIIPTVLGTLGVDEELRKAMTSTPGLITLIAKMWIAEENEGFEAPGSGILCVRALNELLHPYERPENCLENVISAAGDPDTVTRVALGRLEAEAASKNPNCDTLFVHISFVYTLSDARYPFSHHSFLCHNLIPVMVKILTSLVKQHPQSEAFPRCIMFCTGCLCDTLTLAKEPLRVCQMLDAGILPALLRAGGLMVDLEPKFAERGLTLLTEGLYKFLSYRSVLRSVAKSLRRIRRLDIGADIAGPLWEGFLVFKMTALDRLGVKKEFDEEHITTYKCHGPGCNRDDDSDDLMRCAGCLKIMYCGSQCQRQDWSTHKYCCKSSQKSMRDGIVSRMSKRDNEFRMSLLLHDFEKHAESITNMIQDTYPTISPSLLVTLIDYTSCPPNLKIQTVDFLGPSETCIWRSAIQKAEESGGQLTIIMAVFEAGRELGELLMTTTEVPELLKRRRLSILGGDACEPPLDQ</sequence>
<evidence type="ECO:0000256" key="2">
    <source>
        <dbReference type="ARBA" id="ARBA00022771"/>
    </source>
</evidence>
<keyword evidence="3" id="KW-0862">Zinc</keyword>
<dbReference type="SUPFAM" id="SSF144232">
    <property type="entry name" value="HIT/MYND zinc finger-like"/>
    <property type="match status" value="1"/>
</dbReference>
<evidence type="ECO:0000313" key="7">
    <source>
        <dbReference type="Proteomes" id="UP000054166"/>
    </source>
</evidence>